<dbReference type="AlphaFoldDB" id="A0AA88JDF6"/>
<feature type="compositionally biased region" description="Polar residues" evidence="1">
    <location>
        <begin position="1"/>
        <end position="13"/>
    </location>
</feature>
<keyword evidence="4" id="KW-1185">Reference proteome</keyword>
<comment type="caution">
    <text evidence="3">The sequence shown here is derived from an EMBL/GenBank/DDBJ whole genome shotgun (WGS) entry which is preliminary data.</text>
</comment>
<accession>A0AA88JDF6</accession>
<organism evidence="3 4">
    <name type="scientific">Ficus carica</name>
    <name type="common">Common fig</name>
    <dbReference type="NCBI Taxonomy" id="3494"/>
    <lineage>
        <taxon>Eukaryota</taxon>
        <taxon>Viridiplantae</taxon>
        <taxon>Streptophyta</taxon>
        <taxon>Embryophyta</taxon>
        <taxon>Tracheophyta</taxon>
        <taxon>Spermatophyta</taxon>
        <taxon>Magnoliopsida</taxon>
        <taxon>eudicotyledons</taxon>
        <taxon>Gunneridae</taxon>
        <taxon>Pentapetalae</taxon>
        <taxon>rosids</taxon>
        <taxon>fabids</taxon>
        <taxon>Rosales</taxon>
        <taxon>Moraceae</taxon>
        <taxon>Ficeae</taxon>
        <taxon>Ficus</taxon>
    </lineage>
</organism>
<dbReference type="EMBL" id="BTGU01000761">
    <property type="protein sequence ID" value="GMN69064.1"/>
    <property type="molecule type" value="Genomic_DNA"/>
</dbReference>
<evidence type="ECO:0000313" key="2">
    <source>
        <dbReference type="EMBL" id="GMN69064.1"/>
    </source>
</evidence>
<protein>
    <submittedName>
        <fullName evidence="3">Uncharacterized protein</fullName>
    </submittedName>
</protein>
<feature type="region of interest" description="Disordered" evidence="1">
    <location>
        <begin position="1"/>
        <end position="83"/>
    </location>
</feature>
<gene>
    <name evidence="2" type="ORF">TIFTF001_038116</name>
    <name evidence="3" type="ORF">TIFTF001_038117</name>
</gene>
<evidence type="ECO:0000313" key="4">
    <source>
        <dbReference type="Proteomes" id="UP001187192"/>
    </source>
</evidence>
<dbReference type="Proteomes" id="UP001187192">
    <property type="component" value="Unassembled WGS sequence"/>
</dbReference>
<reference evidence="3" key="1">
    <citation type="submission" date="2023-07" db="EMBL/GenBank/DDBJ databases">
        <title>draft genome sequence of fig (Ficus carica).</title>
        <authorList>
            <person name="Takahashi T."/>
            <person name="Nishimura K."/>
        </authorList>
    </citation>
    <scope>NUCLEOTIDE SEQUENCE</scope>
</reference>
<proteinExistence type="predicted"/>
<evidence type="ECO:0000256" key="1">
    <source>
        <dbReference type="SAM" id="MobiDB-lite"/>
    </source>
</evidence>
<evidence type="ECO:0000313" key="3">
    <source>
        <dbReference type="EMBL" id="GMN69067.1"/>
    </source>
</evidence>
<dbReference type="EMBL" id="BTGU01000762">
    <property type="protein sequence ID" value="GMN69067.1"/>
    <property type="molecule type" value="Genomic_DNA"/>
</dbReference>
<sequence length="133" mass="14408">MKSVFQSISQLREQQQQTTTGFSFSISGPTTPPNPLNPLNPLTRPNPKPPPLPPLPTRRRALGPRFSPPPTDPPPSSPPLSAADWARTGEISFQAKVANSVNLIGYIQSPVRFHTTLGGSSWSSAVITQQNWS</sequence>
<feature type="compositionally biased region" description="Pro residues" evidence="1">
    <location>
        <begin position="66"/>
        <end position="78"/>
    </location>
</feature>
<name>A0AA88JDF6_FICCA</name>
<feature type="compositionally biased region" description="Pro residues" evidence="1">
    <location>
        <begin position="30"/>
        <end position="56"/>
    </location>
</feature>